<dbReference type="InterPro" id="IPR044856">
    <property type="entry name" value="Malate_synth_C_sf"/>
</dbReference>
<comment type="catalytic activity">
    <reaction evidence="6">
        <text>glyoxylate + acetyl-CoA + H2O = (S)-malate + CoA + H(+)</text>
        <dbReference type="Rhea" id="RHEA:18181"/>
        <dbReference type="ChEBI" id="CHEBI:15377"/>
        <dbReference type="ChEBI" id="CHEBI:15378"/>
        <dbReference type="ChEBI" id="CHEBI:15589"/>
        <dbReference type="ChEBI" id="CHEBI:36655"/>
        <dbReference type="ChEBI" id="CHEBI:57287"/>
        <dbReference type="ChEBI" id="CHEBI:57288"/>
        <dbReference type="EC" id="2.3.3.9"/>
    </reaction>
</comment>
<feature type="domain" description="Malate synthase N-terminal" evidence="10">
    <location>
        <begin position="35"/>
        <end position="95"/>
    </location>
</feature>
<evidence type="ECO:0000259" key="10">
    <source>
        <dbReference type="Pfam" id="PF20656"/>
    </source>
</evidence>
<keyword evidence="13" id="KW-1185">Reference proteome</keyword>
<protein>
    <recommendedName>
        <fullName evidence="7">Malate synthase</fullName>
        <ecNumber evidence="2">2.3.3.9</ecNumber>
    </recommendedName>
</protein>
<dbReference type="OrthoDB" id="9768429at2"/>
<dbReference type="Pfam" id="PF20656">
    <property type="entry name" value="MS_N"/>
    <property type="match status" value="1"/>
</dbReference>
<evidence type="ECO:0000256" key="3">
    <source>
        <dbReference type="ARBA" id="ARBA00022435"/>
    </source>
</evidence>
<accession>A0A433MXI7</accession>
<dbReference type="InterPro" id="IPR001465">
    <property type="entry name" value="Malate_synthase_TIM"/>
</dbReference>
<evidence type="ECO:0000256" key="4">
    <source>
        <dbReference type="ARBA" id="ARBA00022532"/>
    </source>
</evidence>
<gene>
    <name evidence="12" type="ORF">PCC6912_60240</name>
</gene>
<evidence type="ECO:0000256" key="8">
    <source>
        <dbReference type="PIRSR" id="PIRSR001363-1"/>
    </source>
</evidence>
<dbReference type="Pfam" id="PF01274">
    <property type="entry name" value="MS_TIM-barrel"/>
    <property type="match status" value="1"/>
</dbReference>
<dbReference type="FunFam" id="1.20.1220.12:FF:000001">
    <property type="entry name" value="Malate synthase"/>
    <property type="match status" value="1"/>
</dbReference>
<dbReference type="GO" id="GO:0006099">
    <property type="term" value="P:tricarboxylic acid cycle"/>
    <property type="evidence" value="ECO:0007669"/>
    <property type="project" value="UniProtKB-KW"/>
</dbReference>
<organism evidence="12 13">
    <name type="scientific">Chlorogloeopsis fritschii PCC 6912</name>
    <dbReference type="NCBI Taxonomy" id="211165"/>
    <lineage>
        <taxon>Bacteria</taxon>
        <taxon>Bacillati</taxon>
        <taxon>Cyanobacteriota</taxon>
        <taxon>Cyanophyceae</taxon>
        <taxon>Nostocales</taxon>
        <taxon>Chlorogloeopsidaceae</taxon>
        <taxon>Chlorogloeopsis</taxon>
    </lineage>
</organism>
<dbReference type="InterPro" id="IPR006252">
    <property type="entry name" value="Malate_synthA"/>
</dbReference>
<dbReference type="FunFam" id="3.20.20.360:FF:000001">
    <property type="entry name" value="Malate synthase"/>
    <property type="match status" value="1"/>
</dbReference>
<dbReference type="Gene3D" id="3.20.20.360">
    <property type="entry name" value="Malate synthase, domain 3"/>
    <property type="match status" value="1"/>
</dbReference>
<dbReference type="InterPro" id="IPR046363">
    <property type="entry name" value="MS_N_TIM-barrel_dom"/>
</dbReference>
<keyword evidence="5" id="KW-0808">Transferase</keyword>
<keyword evidence="4" id="KW-0816">Tricarboxylic acid cycle</keyword>
<dbReference type="Proteomes" id="UP000268857">
    <property type="component" value="Unassembled WGS sequence"/>
</dbReference>
<evidence type="ECO:0000256" key="2">
    <source>
        <dbReference type="ARBA" id="ARBA00012636"/>
    </source>
</evidence>
<dbReference type="GO" id="GO:0005737">
    <property type="term" value="C:cytoplasm"/>
    <property type="evidence" value="ECO:0007669"/>
    <property type="project" value="TreeGrafter"/>
</dbReference>
<proteinExistence type="inferred from homology"/>
<evidence type="ECO:0000259" key="11">
    <source>
        <dbReference type="Pfam" id="PF20659"/>
    </source>
</evidence>
<dbReference type="PANTHER" id="PTHR42902">
    <property type="entry name" value="MALATE SYNTHASE"/>
    <property type="match status" value="1"/>
</dbReference>
<evidence type="ECO:0000313" key="13">
    <source>
        <dbReference type="Proteomes" id="UP000268857"/>
    </source>
</evidence>
<dbReference type="InterPro" id="IPR048356">
    <property type="entry name" value="MS_N"/>
</dbReference>
<dbReference type="InterPro" id="IPR011076">
    <property type="entry name" value="Malate_synth_sf"/>
</dbReference>
<evidence type="ECO:0000256" key="5">
    <source>
        <dbReference type="ARBA" id="ARBA00022679"/>
    </source>
</evidence>
<feature type="domain" description="Malate synthase TIM barrel" evidence="9">
    <location>
        <begin position="187"/>
        <end position="431"/>
    </location>
</feature>
<dbReference type="AlphaFoldDB" id="A0A433MXI7"/>
<dbReference type="Pfam" id="PF20659">
    <property type="entry name" value="MS_C"/>
    <property type="match status" value="1"/>
</dbReference>
<dbReference type="NCBIfam" id="TIGR01344">
    <property type="entry name" value="malate_syn_A"/>
    <property type="match status" value="1"/>
</dbReference>
<name>A0A433MXI7_CHLFR</name>
<comment type="caution">
    <text evidence="12">The sequence shown here is derived from an EMBL/GenBank/DDBJ whole genome shotgun (WGS) entry which is preliminary data.</text>
</comment>
<feature type="domain" description="Malate synthase C-terminal" evidence="11">
    <location>
        <begin position="437"/>
        <end position="556"/>
    </location>
</feature>
<evidence type="ECO:0000256" key="6">
    <source>
        <dbReference type="ARBA" id="ARBA00047918"/>
    </source>
</evidence>
<evidence type="ECO:0000256" key="1">
    <source>
        <dbReference type="ARBA" id="ARBA00006394"/>
    </source>
</evidence>
<dbReference type="PANTHER" id="PTHR42902:SF1">
    <property type="entry name" value="MALATE SYNTHASE 1-RELATED"/>
    <property type="match status" value="1"/>
</dbReference>
<comment type="similarity">
    <text evidence="1">Belongs to the malate synthase family.</text>
</comment>
<evidence type="ECO:0000259" key="9">
    <source>
        <dbReference type="Pfam" id="PF01274"/>
    </source>
</evidence>
<dbReference type="CDD" id="cd00727">
    <property type="entry name" value="malate_synt_A"/>
    <property type="match status" value="1"/>
</dbReference>
<dbReference type="GO" id="GO:0006097">
    <property type="term" value="P:glyoxylate cycle"/>
    <property type="evidence" value="ECO:0007669"/>
    <property type="project" value="UniProtKB-KW"/>
</dbReference>
<dbReference type="SUPFAM" id="SSF51645">
    <property type="entry name" value="Malate synthase G"/>
    <property type="match status" value="1"/>
</dbReference>
<dbReference type="STRING" id="211165.GCA_000317285_04519"/>
<dbReference type="Gene3D" id="1.20.1220.12">
    <property type="entry name" value="Malate synthase, domain III"/>
    <property type="match status" value="1"/>
</dbReference>
<keyword evidence="3" id="KW-0329">Glyoxylate bypass</keyword>
<dbReference type="GO" id="GO:0004474">
    <property type="term" value="F:malate synthase activity"/>
    <property type="evidence" value="ECO:0007669"/>
    <property type="project" value="UniProtKB-EC"/>
</dbReference>
<dbReference type="EC" id="2.3.3.9" evidence="2"/>
<evidence type="ECO:0000313" key="12">
    <source>
        <dbReference type="EMBL" id="RUR72882.1"/>
    </source>
</evidence>
<reference evidence="12 13" key="1">
    <citation type="journal article" date="2019" name="Genome Biol. Evol.">
        <title>Day and night: Metabolic profiles and evolutionary relationships of six axenic non-marine cyanobacteria.</title>
        <authorList>
            <person name="Will S.E."/>
            <person name="Henke P."/>
            <person name="Boedeker C."/>
            <person name="Huang S."/>
            <person name="Brinkmann H."/>
            <person name="Rohde M."/>
            <person name="Jarek M."/>
            <person name="Friedl T."/>
            <person name="Seufert S."/>
            <person name="Schumacher M."/>
            <person name="Overmann J."/>
            <person name="Neumann-Schaal M."/>
            <person name="Petersen J."/>
        </authorList>
    </citation>
    <scope>NUCLEOTIDE SEQUENCE [LARGE SCALE GENOMIC DNA]</scope>
    <source>
        <strain evidence="12 13">PCC 6912</strain>
    </source>
</reference>
<dbReference type="EMBL" id="RSCJ01000041">
    <property type="protein sequence ID" value="RUR72882.1"/>
    <property type="molecule type" value="Genomic_DNA"/>
</dbReference>
<dbReference type="PIRSF" id="PIRSF001363">
    <property type="entry name" value="Malate_synth"/>
    <property type="match status" value="1"/>
</dbReference>
<feature type="active site" description="Proton acceptor" evidence="8">
    <location>
        <position position="191"/>
    </location>
</feature>
<sequence>MKGFSSVFYLVPKKTINDMTTSFNVQTNKSTANGIKIRGKLCAEYAEILTPQALEFIAMLQRRFGAERERLLKLRETIQQQLNAGWQPDFPSETEAIRNGDWKVAPIPQDLQDRRVEITGPCDRKMVINALNSGANVFMADFEDANSPTWDNMVSGQINLRDAVNRTIEFSDFTTGKTYKLNEKTAVLIARPRGWHLLEEHILVDDRPVSGSLFDFGLYFFHNTRKLLEQGSGPYFYLPKLENRHEAALWNEVFVAAQEAFGLPIGTIKVTVLLETILAAFEMDEILYALRDHIVALNCGRWDYIFSFIKKFRDRADCVLPDRQQVTMTTHFLRSYSLLTIKTCHRRGALAMGGMAAQIPIKTDPVANETALAKVKADKEREAGDGHDGTWVAHPALVPIARQVFDSKMPGSNQLSVLRDDITITAADLLSVPTGSITEAGLRNNIRVGILYLSAWLSGSGCVPLYNLMEDAATAEICRAQIWQWLHHNATLEDSRSVDRPLFQALLNEEIAALHQEIADRSSWQKTFDTAIELFTQLVIADNFEEFLTLPAYRHLVSF</sequence>
<dbReference type="InterPro" id="IPR048355">
    <property type="entry name" value="MS_C"/>
</dbReference>
<feature type="active site" description="Proton donor" evidence="8">
    <location>
        <position position="471"/>
    </location>
</feature>
<evidence type="ECO:0000256" key="7">
    <source>
        <dbReference type="ARBA" id="ARBA00068441"/>
    </source>
</evidence>